<organism evidence="2 3">
    <name type="scientific">Streptomyces phage TG1</name>
    <dbReference type="NCBI Taxonomy" id="2927987"/>
    <lineage>
        <taxon>Viruses</taxon>
        <taxon>Duplodnaviria</taxon>
        <taxon>Heunggongvirae</taxon>
        <taxon>Uroviricota</taxon>
        <taxon>Caudoviricetes</taxon>
        <taxon>Colingsworthviridae</taxon>
        <taxon>Tigunavirus</taxon>
        <taxon>Tigunavirus TG1</taxon>
    </lineage>
</organism>
<evidence type="ECO:0000313" key="2">
    <source>
        <dbReference type="EMBL" id="AFU62234.1"/>
    </source>
</evidence>
<evidence type="ECO:0000259" key="1">
    <source>
        <dbReference type="Pfam" id="PF00085"/>
    </source>
</evidence>
<dbReference type="InterPro" id="IPR036249">
    <property type="entry name" value="Thioredoxin-like_sf"/>
</dbReference>
<sequence length="91" mass="9903">MTILPVFVGASWCQPCKKTKPLFEDVVSAQGLEAEYEDVEYAGARTVDVRSVPTIRVYAADDPFGDVLAEHVGGATKAQIEALFERGRAML</sequence>
<proteinExistence type="predicted"/>
<accession>K4IBQ2</accession>
<dbReference type="Pfam" id="PF00085">
    <property type="entry name" value="Thioredoxin"/>
    <property type="match status" value="1"/>
</dbReference>
<dbReference type="Proteomes" id="UP000008669">
    <property type="component" value="Segment"/>
</dbReference>
<dbReference type="CDD" id="cd02947">
    <property type="entry name" value="TRX_family"/>
    <property type="match status" value="1"/>
</dbReference>
<keyword evidence="3" id="KW-1185">Reference proteome</keyword>
<dbReference type="SUPFAM" id="SSF52833">
    <property type="entry name" value="Thioredoxin-like"/>
    <property type="match status" value="1"/>
</dbReference>
<dbReference type="Gene3D" id="3.40.30.10">
    <property type="entry name" value="Glutaredoxin"/>
    <property type="match status" value="1"/>
</dbReference>
<name>K4IBQ2_9CAUD</name>
<gene>
    <name evidence="2" type="ORF">TG1_39</name>
</gene>
<reference evidence="2 3" key="1">
    <citation type="submission" date="2012-06" db="EMBL/GenBank/DDBJ databases">
        <authorList>
            <person name="Smith M.C.M."/>
            <person name="Hendrix R."/>
            <person name="Hatfull G.F."/>
        </authorList>
    </citation>
    <scope>NUCLEOTIDE SEQUENCE [LARGE SCALE GENOMIC DNA]</scope>
</reference>
<protein>
    <submittedName>
        <fullName evidence="2">Thioredoxin</fullName>
    </submittedName>
</protein>
<evidence type="ECO:0000313" key="3">
    <source>
        <dbReference type="Proteomes" id="UP000008669"/>
    </source>
</evidence>
<dbReference type="KEGG" id="vg:13827588"/>
<dbReference type="EMBL" id="JX182372">
    <property type="protein sequence ID" value="AFU62234.1"/>
    <property type="molecule type" value="Genomic_DNA"/>
</dbReference>
<dbReference type="InterPro" id="IPR013766">
    <property type="entry name" value="Thioredoxin_domain"/>
</dbReference>
<feature type="domain" description="Thioredoxin" evidence="1">
    <location>
        <begin position="10"/>
        <end position="83"/>
    </location>
</feature>